<dbReference type="InterPro" id="IPR039537">
    <property type="entry name" value="Retrotran_Ty1/copia-like"/>
</dbReference>
<dbReference type="PANTHER" id="PTHR42648:SF11">
    <property type="entry name" value="TRANSPOSON TY4-P GAG-POL POLYPROTEIN"/>
    <property type="match status" value="1"/>
</dbReference>
<evidence type="ECO:0000313" key="12">
    <source>
        <dbReference type="Proteomes" id="UP000479000"/>
    </source>
</evidence>
<keyword evidence="8" id="KW-0239">DNA-directed DNA polymerase</keyword>
<keyword evidence="7" id="KW-0695">RNA-directed DNA polymerase</keyword>
<evidence type="ECO:0000313" key="11">
    <source>
        <dbReference type="EMBL" id="CAB0019675.1"/>
    </source>
</evidence>
<keyword evidence="8" id="KW-0808">Transferase</keyword>
<keyword evidence="3" id="KW-0255">Endonuclease</keyword>
<keyword evidence="4" id="KW-0378">Hydrolase</keyword>
<keyword evidence="2" id="KW-0479">Metal-binding</keyword>
<organism evidence="11 12">
    <name type="scientific">Nesidiocoris tenuis</name>
    <dbReference type="NCBI Taxonomy" id="355587"/>
    <lineage>
        <taxon>Eukaryota</taxon>
        <taxon>Metazoa</taxon>
        <taxon>Ecdysozoa</taxon>
        <taxon>Arthropoda</taxon>
        <taxon>Hexapoda</taxon>
        <taxon>Insecta</taxon>
        <taxon>Pterygota</taxon>
        <taxon>Neoptera</taxon>
        <taxon>Paraneoptera</taxon>
        <taxon>Hemiptera</taxon>
        <taxon>Heteroptera</taxon>
        <taxon>Panheteroptera</taxon>
        <taxon>Cimicomorpha</taxon>
        <taxon>Miridae</taxon>
        <taxon>Dicyphina</taxon>
        <taxon>Nesidiocoris</taxon>
    </lineage>
</organism>
<evidence type="ECO:0000259" key="10">
    <source>
        <dbReference type="PROSITE" id="PS50994"/>
    </source>
</evidence>
<proteinExistence type="predicted"/>
<dbReference type="GO" id="GO:0016787">
    <property type="term" value="F:hydrolase activity"/>
    <property type="evidence" value="ECO:0007669"/>
    <property type="project" value="UniProtKB-KW"/>
</dbReference>
<gene>
    <name evidence="11" type="ORF">NTEN_LOCUS23370</name>
</gene>
<sequence length="271" mass="30814">MSYSRGSSLNGFLVEFDKLISDLKSVGSVIDKKEYITKLLSAMPGEFSAVITSIDIILHTNPEGVSCDFVRNRLLAEEERLKKVESSESDRNFDSGNAFSGIGRRRIVNRNSNSNFGNFRKKWNSLFVTTFVSSSPYSVTRYLLCDNAGENSSSSFKNFCRQKGITIKYTVPRQSLQNGKAEKFNRDIMEKTRCLLYDSGVDRDLWGEALRTAVYLKNRTETRALPKGILPAELWYGYKPNWRKSEVLVVRDIVISPRPIEAESWMRGLVS</sequence>
<dbReference type="EMBL" id="CADCXU010034374">
    <property type="protein sequence ID" value="CAB0019675.1"/>
    <property type="molecule type" value="Genomic_DNA"/>
</dbReference>
<accession>A0A6H5HQ49</accession>
<keyword evidence="8" id="KW-0548">Nucleotidyltransferase</keyword>
<evidence type="ECO:0000256" key="8">
    <source>
        <dbReference type="ARBA" id="ARBA00022932"/>
    </source>
</evidence>
<keyword evidence="9" id="KW-0233">DNA recombination</keyword>
<dbReference type="OrthoDB" id="413361at2759"/>
<dbReference type="PANTHER" id="PTHR42648">
    <property type="entry name" value="TRANSPOSASE, PUTATIVE-RELATED"/>
    <property type="match status" value="1"/>
</dbReference>
<keyword evidence="1" id="KW-0540">Nuclease</keyword>
<keyword evidence="5" id="KW-0460">Magnesium</keyword>
<evidence type="ECO:0000256" key="1">
    <source>
        <dbReference type="ARBA" id="ARBA00022722"/>
    </source>
</evidence>
<protein>
    <recommendedName>
        <fullName evidence="10">Integrase catalytic domain-containing protein</fullName>
    </recommendedName>
</protein>
<keyword evidence="6" id="KW-0229">DNA integration</keyword>
<dbReference type="GO" id="GO:0004519">
    <property type="term" value="F:endonuclease activity"/>
    <property type="evidence" value="ECO:0007669"/>
    <property type="project" value="UniProtKB-KW"/>
</dbReference>
<feature type="domain" description="Integrase catalytic" evidence="10">
    <location>
        <begin position="143"/>
        <end position="239"/>
    </location>
</feature>
<dbReference type="InterPro" id="IPR036397">
    <property type="entry name" value="RNaseH_sf"/>
</dbReference>
<keyword evidence="12" id="KW-1185">Reference proteome</keyword>
<evidence type="ECO:0000256" key="3">
    <source>
        <dbReference type="ARBA" id="ARBA00022759"/>
    </source>
</evidence>
<evidence type="ECO:0000256" key="7">
    <source>
        <dbReference type="ARBA" id="ARBA00022918"/>
    </source>
</evidence>
<name>A0A6H5HQ49_9HEMI</name>
<dbReference type="AlphaFoldDB" id="A0A6H5HQ49"/>
<dbReference type="GO" id="GO:0003676">
    <property type="term" value="F:nucleic acid binding"/>
    <property type="evidence" value="ECO:0007669"/>
    <property type="project" value="InterPro"/>
</dbReference>
<dbReference type="GO" id="GO:0015074">
    <property type="term" value="P:DNA integration"/>
    <property type="evidence" value="ECO:0007669"/>
    <property type="project" value="UniProtKB-KW"/>
</dbReference>
<dbReference type="InterPro" id="IPR001584">
    <property type="entry name" value="Integrase_cat-core"/>
</dbReference>
<evidence type="ECO:0000256" key="2">
    <source>
        <dbReference type="ARBA" id="ARBA00022723"/>
    </source>
</evidence>
<reference evidence="11 12" key="1">
    <citation type="submission" date="2020-02" db="EMBL/GenBank/DDBJ databases">
        <authorList>
            <person name="Ferguson B K."/>
        </authorList>
    </citation>
    <scope>NUCLEOTIDE SEQUENCE [LARGE SCALE GENOMIC DNA]</scope>
</reference>
<dbReference type="GO" id="GO:0046872">
    <property type="term" value="F:metal ion binding"/>
    <property type="evidence" value="ECO:0007669"/>
    <property type="project" value="UniProtKB-KW"/>
</dbReference>
<dbReference type="Proteomes" id="UP000479000">
    <property type="component" value="Unassembled WGS sequence"/>
</dbReference>
<dbReference type="GO" id="GO:0003964">
    <property type="term" value="F:RNA-directed DNA polymerase activity"/>
    <property type="evidence" value="ECO:0007669"/>
    <property type="project" value="UniProtKB-KW"/>
</dbReference>
<dbReference type="Pfam" id="PF14223">
    <property type="entry name" value="Retrotran_gag_2"/>
    <property type="match status" value="1"/>
</dbReference>
<dbReference type="SUPFAM" id="SSF53098">
    <property type="entry name" value="Ribonuclease H-like"/>
    <property type="match status" value="1"/>
</dbReference>
<dbReference type="GO" id="GO:0006310">
    <property type="term" value="P:DNA recombination"/>
    <property type="evidence" value="ECO:0007669"/>
    <property type="project" value="UniProtKB-KW"/>
</dbReference>
<evidence type="ECO:0000256" key="4">
    <source>
        <dbReference type="ARBA" id="ARBA00022801"/>
    </source>
</evidence>
<dbReference type="PROSITE" id="PS50994">
    <property type="entry name" value="INTEGRASE"/>
    <property type="match status" value="1"/>
</dbReference>
<evidence type="ECO:0000256" key="6">
    <source>
        <dbReference type="ARBA" id="ARBA00022908"/>
    </source>
</evidence>
<evidence type="ECO:0000256" key="5">
    <source>
        <dbReference type="ARBA" id="ARBA00022842"/>
    </source>
</evidence>
<evidence type="ECO:0000256" key="9">
    <source>
        <dbReference type="ARBA" id="ARBA00023172"/>
    </source>
</evidence>
<dbReference type="GO" id="GO:0003887">
    <property type="term" value="F:DNA-directed DNA polymerase activity"/>
    <property type="evidence" value="ECO:0007669"/>
    <property type="project" value="UniProtKB-KW"/>
</dbReference>
<dbReference type="Gene3D" id="3.30.420.10">
    <property type="entry name" value="Ribonuclease H-like superfamily/Ribonuclease H"/>
    <property type="match status" value="1"/>
</dbReference>
<dbReference type="InterPro" id="IPR012337">
    <property type="entry name" value="RNaseH-like_sf"/>
</dbReference>